<gene>
    <name evidence="6" type="ORF">A3840_17870</name>
</gene>
<keyword evidence="2 4" id="KW-0238">DNA-binding</keyword>
<dbReference type="GO" id="GO:0000976">
    <property type="term" value="F:transcription cis-regulatory region binding"/>
    <property type="evidence" value="ECO:0007669"/>
    <property type="project" value="TreeGrafter"/>
</dbReference>
<comment type="caution">
    <text evidence="6">The sequence shown here is derived from an EMBL/GenBank/DDBJ whole genome shotgun (WGS) entry which is preliminary data.</text>
</comment>
<proteinExistence type="predicted"/>
<dbReference type="SUPFAM" id="SSF48498">
    <property type="entry name" value="Tetracyclin repressor-like, C-terminal domain"/>
    <property type="match status" value="1"/>
</dbReference>
<dbReference type="Gene3D" id="1.10.357.10">
    <property type="entry name" value="Tetracycline Repressor, domain 2"/>
    <property type="match status" value="1"/>
</dbReference>
<protein>
    <submittedName>
        <fullName evidence="6">Transcriptional regulator</fullName>
    </submittedName>
</protein>
<feature type="DNA-binding region" description="H-T-H motif" evidence="4">
    <location>
        <begin position="44"/>
        <end position="63"/>
    </location>
</feature>
<dbReference type="PANTHER" id="PTHR30055:SF225">
    <property type="entry name" value="TRANSCRIPTIONAL REGULATORY PROTEIN-RELATED"/>
    <property type="match status" value="1"/>
</dbReference>
<sequence>MTISKPDQAEAAPRPTRRRGEALLHAIYEASILETAALGLSGLTMEGIARRAGTAKTSLYRRWSTPEDILIEAMHRNFPQEEPSPAATDLRSDLIAALMLLRETSASPMGQALFAVVAEAGRYPHLHKRIWRDVFDARGGRFTKTVLHHYARAGRLDPARITPVVEDIGEALFIKFVVDNGLPPDRAHIEAIVEQAILPALGQG</sequence>
<dbReference type="OrthoDB" id="9796019at2"/>
<evidence type="ECO:0000256" key="3">
    <source>
        <dbReference type="ARBA" id="ARBA00023163"/>
    </source>
</evidence>
<name>A0A178HL38_9HYPH</name>
<keyword evidence="3" id="KW-0804">Transcription</keyword>
<dbReference type="AlphaFoldDB" id="A0A178HL38"/>
<dbReference type="InterPro" id="IPR001647">
    <property type="entry name" value="HTH_TetR"/>
</dbReference>
<dbReference type="PANTHER" id="PTHR30055">
    <property type="entry name" value="HTH-TYPE TRANSCRIPTIONAL REGULATOR RUTR"/>
    <property type="match status" value="1"/>
</dbReference>
<feature type="domain" description="HTH tetR-type" evidence="5">
    <location>
        <begin position="21"/>
        <end position="81"/>
    </location>
</feature>
<reference evidence="6 7" key="1">
    <citation type="submission" date="2016-03" db="EMBL/GenBank/DDBJ databases">
        <title>Genome sequencing of Devosia sp. S37.</title>
        <authorList>
            <person name="Mohd Nor M."/>
        </authorList>
    </citation>
    <scope>NUCLEOTIDE SEQUENCE [LARGE SCALE GENOMIC DNA]</scope>
    <source>
        <strain evidence="6 7">S37</strain>
    </source>
</reference>
<dbReference type="Proteomes" id="UP000078389">
    <property type="component" value="Unassembled WGS sequence"/>
</dbReference>
<organism evidence="6 7">
    <name type="scientific">Devosia elaeis</name>
    <dbReference type="NCBI Taxonomy" id="1770058"/>
    <lineage>
        <taxon>Bacteria</taxon>
        <taxon>Pseudomonadati</taxon>
        <taxon>Pseudomonadota</taxon>
        <taxon>Alphaproteobacteria</taxon>
        <taxon>Hyphomicrobiales</taxon>
        <taxon>Devosiaceae</taxon>
        <taxon>Devosia</taxon>
    </lineage>
</organism>
<dbReference type="InterPro" id="IPR011075">
    <property type="entry name" value="TetR_C"/>
</dbReference>
<dbReference type="Gene3D" id="1.10.10.60">
    <property type="entry name" value="Homeodomain-like"/>
    <property type="match status" value="1"/>
</dbReference>
<dbReference type="SUPFAM" id="SSF46689">
    <property type="entry name" value="Homeodomain-like"/>
    <property type="match status" value="1"/>
</dbReference>
<dbReference type="PROSITE" id="PS50977">
    <property type="entry name" value="HTH_TETR_2"/>
    <property type="match status" value="1"/>
</dbReference>
<dbReference type="InterPro" id="IPR036271">
    <property type="entry name" value="Tet_transcr_reg_TetR-rel_C_sf"/>
</dbReference>
<evidence type="ECO:0000256" key="2">
    <source>
        <dbReference type="ARBA" id="ARBA00023125"/>
    </source>
</evidence>
<evidence type="ECO:0000313" key="6">
    <source>
        <dbReference type="EMBL" id="OAM73533.1"/>
    </source>
</evidence>
<evidence type="ECO:0000259" key="5">
    <source>
        <dbReference type="PROSITE" id="PS50977"/>
    </source>
</evidence>
<dbReference type="InterPro" id="IPR009057">
    <property type="entry name" value="Homeodomain-like_sf"/>
</dbReference>
<evidence type="ECO:0000313" key="7">
    <source>
        <dbReference type="Proteomes" id="UP000078389"/>
    </source>
</evidence>
<dbReference type="GO" id="GO:0003700">
    <property type="term" value="F:DNA-binding transcription factor activity"/>
    <property type="evidence" value="ECO:0007669"/>
    <property type="project" value="TreeGrafter"/>
</dbReference>
<evidence type="ECO:0000256" key="4">
    <source>
        <dbReference type="PROSITE-ProRule" id="PRU00335"/>
    </source>
</evidence>
<dbReference type="InterPro" id="IPR050109">
    <property type="entry name" value="HTH-type_TetR-like_transc_reg"/>
</dbReference>
<dbReference type="Pfam" id="PF00440">
    <property type="entry name" value="TetR_N"/>
    <property type="match status" value="1"/>
</dbReference>
<keyword evidence="7" id="KW-1185">Reference proteome</keyword>
<dbReference type="EMBL" id="LVVY01000135">
    <property type="protein sequence ID" value="OAM73533.1"/>
    <property type="molecule type" value="Genomic_DNA"/>
</dbReference>
<dbReference type="Pfam" id="PF16859">
    <property type="entry name" value="TetR_C_11"/>
    <property type="match status" value="1"/>
</dbReference>
<accession>A0A178HL38</accession>
<dbReference type="RefSeq" id="WP_067460223.1">
    <property type="nucleotide sequence ID" value="NZ_LVVY01000135.1"/>
</dbReference>
<evidence type="ECO:0000256" key="1">
    <source>
        <dbReference type="ARBA" id="ARBA00023015"/>
    </source>
</evidence>
<keyword evidence="1" id="KW-0805">Transcription regulation</keyword>
<dbReference type="STRING" id="1770058.A3840_17870"/>